<protein>
    <submittedName>
        <fullName evidence="1">Uncharacterized protein</fullName>
    </submittedName>
</protein>
<gene>
    <name evidence="1" type="ORF">CWN50_20240</name>
</gene>
<reference evidence="1 2" key="2">
    <citation type="submission" date="2018-01" db="EMBL/GenBank/DDBJ databases">
        <title>Genomic study of Klebsiella pneumoniae.</title>
        <authorList>
            <person name="Yang Y."/>
            <person name="Bicalho R."/>
        </authorList>
    </citation>
    <scope>NUCLEOTIDE SEQUENCE [LARGE SCALE GENOMIC DNA]</scope>
    <source>
        <strain evidence="1 2">A11</strain>
    </source>
</reference>
<dbReference type="RefSeq" id="WP_268013398.1">
    <property type="nucleotide sequence ID" value="NZ_JAHBNO010000002.1"/>
</dbReference>
<accession>A0A2J4QR33</accession>
<dbReference type="Proteomes" id="UP000234505">
    <property type="component" value="Unassembled WGS sequence"/>
</dbReference>
<sequence length="125" mass="13864">MKLNDHAAQIALSNGGFLMAGDYSTTIGKGEIINITERTGLVVEHVECITLINAPLYMVMATCRESKNQYMPFYSDLPFELPHQAAMAQMLNDAGEGFDLDDLLDIESLDSAVTVVHVEKWMHTE</sequence>
<evidence type="ECO:0000313" key="1">
    <source>
        <dbReference type="EMBL" id="PLL33522.1"/>
    </source>
</evidence>
<dbReference type="EMBL" id="PIDS01000767">
    <property type="protein sequence ID" value="PLL33522.1"/>
    <property type="molecule type" value="Genomic_DNA"/>
</dbReference>
<proteinExistence type="predicted"/>
<organism evidence="1 2">
    <name type="scientific">Klebsiella michiganensis</name>
    <dbReference type="NCBI Taxonomy" id="1134687"/>
    <lineage>
        <taxon>Bacteria</taxon>
        <taxon>Pseudomonadati</taxon>
        <taxon>Pseudomonadota</taxon>
        <taxon>Gammaproteobacteria</taxon>
        <taxon>Enterobacterales</taxon>
        <taxon>Enterobacteriaceae</taxon>
        <taxon>Klebsiella/Raoultella group</taxon>
        <taxon>Klebsiella</taxon>
    </lineage>
</organism>
<reference evidence="1 2" key="1">
    <citation type="submission" date="2017-11" db="EMBL/GenBank/DDBJ databases">
        <authorList>
            <person name="Han C.G."/>
        </authorList>
    </citation>
    <scope>NUCLEOTIDE SEQUENCE [LARGE SCALE GENOMIC DNA]</scope>
    <source>
        <strain evidence="1 2">A11</strain>
    </source>
</reference>
<dbReference type="AlphaFoldDB" id="A0A2J4QR33"/>
<evidence type="ECO:0000313" key="2">
    <source>
        <dbReference type="Proteomes" id="UP000234505"/>
    </source>
</evidence>
<name>A0A2J4QR33_9ENTR</name>
<comment type="caution">
    <text evidence="1">The sequence shown here is derived from an EMBL/GenBank/DDBJ whole genome shotgun (WGS) entry which is preliminary data.</text>
</comment>